<sequence length="203" mass="22733">MVLSHKHLLIFLTVGLVMMISQKLFFDLSENDEETFKKRQPISLANEKIEEQPSAVAFEIRHPMSLTRKKRDEPSSEEAFEKRHPMSLVRKKRDEPSSEEAFEKRQSMLLACKKRDEPSSEASISCITITTNTSLITTICITTETSKGAYPTYQITTVDEIDGQQTAVAGDTPPSYRRYYGNNDTVSNDDAGDAGDTGGNDDT</sequence>
<feature type="region of interest" description="Disordered" evidence="1">
    <location>
        <begin position="166"/>
        <end position="203"/>
    </location>
</feature>
<reference evidence="3 4" key="1">
    <citation type="submission" date="2021-06" db="EMBL/GenBank/DDBJ databases">
        <authorList>
            <person name="Kallberg Y."/>
            <person name="Tangrot J."/>
            <person name="Rosling A."/>
        </authorList>
    </citation>
    <scope>NUCLEOTIDE SEQUENCE [LARGE SCALE GENOMIC DNA]</scope>
    <source>
        <strain evidence="3 4">120-4 pot B 10/14</strain>
    </source>
</reference>
<feature type="non-terminal residue" evidence="3">
    <location>
        <position position="203"/>
    </location>
</feature>
<feature type="signal peptide" evidence="2">
    <location>
        <begin position="1"/>
        <end position="19"/>
    </location>
</feature>
<proteinExistence type="predicted"/>
<accession>A0ABN7W5P4</accession>
<feature type="chain" id="PRO_5045516312" evidence="2">
    <location>
        <begin position="20"/>
        <end position="203"/>
    </location>
</feature>
<dbReference type="EMBL" id="CAJVQB010031705">
    <property type="protein sequence ID" value="CAG8817294.1"/>
    <property type="molecule type" value="Genomic_DNA"/>
</dbReference>
<keyword evidence="4" id="KW-1185">Reference proteome</keyword>
<organism evidence="3 4">
    <name type="scientific">Gigaspora margarita</name>
    <dbReference type="NCBI Taxonomy" id="4874"/>
    <lineage>
        <taxon>Eukaryota</taxon>
        <taxon>Fungi</taxon>
        <taxon>Fungi incertae sedis</taxon>
        <taxon>Mucoromycota</taxon>
        <taxon>Glomeromycotina</taxon>
        <taxon>Glomeromycetes</taxon>
        <taxon>Diversisporales</taxon>
        <taxon>Gigasporaceae</taxon>
        <taxon>Gigaspora</taxon>
    </lineage>
</organism>
<protein>
    <submittedName>
        <fullName evidence="3">30998_t:CDS:1</fullName>
    </submittedName>
</protein>
<evidence type="ECO:0000313" key="4">
    <source>
        <dbReference type="Proteomes" id="UP000789901"/>
    </source>
</evidence>
<gene>
    <name evidence="3" type="ORF">GMARGA_LOCUS26770</name>
</gene>
<comment type="caution">
    <text evidence="3">The sequence shown here is derived from an EMBL/GenBank/DDBJ whole genome shotgun (WGS) entry which is preliminary data.</text>
</comment>
<feature type="compositionally biased region" description="Basic and acidic residues" evidence="1">
    <location>
        <begin position="92"/>
        <end position="101"/>
    </location>
</feature>
<feature type="compositionally biased region" description="Basic and acidic residues" evidence="1">
    <location>
        <begin position="70"/>
        <end position="84"/>
    </location>
</feature>
<evidence type="ECO:0000313" key="3">
    <source>
        <dbReference type="EMBL" id="CAG8817294.1"/>
    </source>
</evidence>
<feature type="region of interest" description="Disordered" evidence="1">
    <location>
        <begin position="66"/>
        <end position="101"/>
    </location>
</feature>
<keyword evidence="2" id="KW-0732">Signal</keyword>
<name>A0ABN7W5P4_GIGMA</name>
<dbReference type="Proteomes" id="UP000789901">
    <property type="component" value="Unassembled WGS sequence"/>
</dbReference>
<evidence type="ECO:0000256" key="1">
    <source>
        <dbReference type="SAM" id="MobiDB-lite"/>
    </source>
</evidence>
<evidence type="ECO:0000256" key="2">
    <source>
        <dbReference type="SAM" id="SignalP"/>
    </source>
</evidence>